<feature type="domain" description="Fibronectin type-III" evidence="3">
    <location>
        <begin position="182"/>
        <end position="275"/>
    </location>
</feature>
<name>A0AAV6PIT2_SOLSE</name>
<dbReference type="FunFam" id="2.60.40.10:FF:000029">
    <property type="entry name" value="Myomesin 1"/>
    <property type="match status" value="1"/>
</dbReference>
<keyword evidence="5" id="KW-1185">Reference proteome</keyword>
<evidence type="ECO:0000256" key="1">
    <source>
        <dbReference type="ARBA" id="ARBA00022737"/>
    </source>
</evidence>
<sequence>MEGQILTKQVTIDDGPWLKMSMQKLYILKTSPPVDGRQYDVWYFATTTNSYNFAMKGTSAPWTGQIIVTEEEPAEGVVPGRPLELQVTEATKNYVVLSWKPPGEKGLEGVMYYVEKCVSGTDSWQRVNTEIPVKSPRFALFDLAEGKSYSFRVRCCNSAGVGEPSNPTEAFTVGDKLDIPSAPGKVVPTRNTDTSVVVSWEASRDAKELVGYYIEGSIVGSHVWEPCNNKPVNVTRFICHGLMTGEKYVFRVRAVNAAGLSQFSPESEPVEVKAAIGGGIPHGVLPEMGPGGNVGSLTEHRPRWTDTHETVQSLPVTKQKCSKKAQADTEAREGAGDAGSGCTEPDHNPNPAQNKSKGCKRGSVSCAPDLAKDSVSNSCTDVDPAAHLEPVTAEVQDQAVESANGPESTQAHEFTVVDTAANEDTARPRRESTGELRSCGNLFIKSKTNHTCTTTFPLVRIH</sequence>
<organism evidence="4 5">
    <name type="scientific">Solea senegalensis</name>
    <name type="common">Senegalese sole</name>
    <dbReference type="NCBI Taxonomy" id="28829"/>
    <lineage>
        <taxon>Eukaryota</taxon>
        <taxon>Metazoa</taxon>
        <taxon>Chordata</taxon>
        <taxon>Craniata</taxon>
        <taxon>Vertebrata</taxon>
        <taxon>Euteleostomi</taxon>
        <taxon>Actinopterygii</taxon>
        <taxon>Neopterygii</taxon>
        <taxon>Teleostei</taxon>
        <taxon>Neoteleostei</taxon>
        <taxon>Acanthomorphata</taxon>
        <taxon>Carangaria</taxon>
        <taxon>Pleuronectiformes</taxon>
        <taxon>Pleuronectoidei</taxon>
        <taxon>Soleidae</taxon>
        <taxon>Solea</taxon>
    </lineage>
</organism>
<accession>A0AAV6PIT2</accession>
<reference evidence="4 5" key="1">
    <citation type="journal article" date="2021" name="Sci. Rep.">
        <title>Chromosome anchoring in Senegalese sole (Solea senegalensis) reveals sex-associated markers and genome rearrangements in flatfish.</title>
        <authorList>
            <person name="Guerrero-Cozar I."/>
            <person name="Gomez-Garrido J."/>
            <person name="Berbel C."/>
            <person name="Martinez-Blanch J.F."/>
            <person name="Alioto T."/>
            <person name="Claros M.G."/>
            <person name="Gagnaire P.A."/>
            <person name="Manchado M."/>
        </authorList>
    </citation>
    <scope>NUCLEOTIDE SEQUENCE [LARGE SCALE GENOMIC DNA]</scope>
    <source>
        <strain evidence="4">Sse05_10M</strain>
    </source>
</reference>
<dbReference type="InterPro" id="IPR003961">
    <property type="entry name" value="FN3_dom"/>
</dbReference>
<dbReference type="InterPro" id="IPR050964">
    <property type="entry name" value="Striated_Muscle_Regulatory"/>
</dbReference>
<evidence type="ECO:0000313" key="4">
    <source>
        <dbReference type="EMBL" id="KAG7462388.1"/>
    </source>
</evidence>
<dbReference type="EMBL" id="JAGKHQ010000957">
    <property type="protein sequence ID" value="KAG7462388.1"/>
    <property type="molecule type" value="Genomic_DNA"/>
</dbReference>
<evidence type="ECO:0000259" key="3">
    <source>
        <dbReference type="PROSITE" id="PS50853"/>
    </source>
</evidence>
<feature type="domain" description="Fibronectin type-III" evidence="3">
    <location>
        <begin position="81"/>
        <end position="176"/>
    </location>
</feature>
<dbReference type="CDD" id="cd00063">
    <property type="entry name" value="FN3"/>
    <property type="match status" value="2"/>
</dbReference>
<dbReference type="AlphaFoldDB" id="A0AAV6PIT2"/>
<protein>
    <submittedName>
        <fullName evidence="4">Myomesin-1 isoform X1</fullName>
    </submittedName>
</protein>
<keyword evidence="1" id="KW-0677">Repeat</keyword>
<dbReference type="PANTHER" id="PTHR13817">
    <property type="entry name" value="TITIN"/>
    <property type="match status" value="1"/>
</dbReference>
<evidence type="ECO:0000256" key="2">
    <source>
        <dbReference type="SAM" id="MobiDB-lite"/>
    </source>
</evidence>
<dbReference type="PANTHER" id="PTHR13817:SF16">
    <property type="entry name" value="MYOMESIN-1"/>
    <property type="match status" value="1"/>
</dbReference>
<comment type="caution">
    <text evidence="4">The sequence shown here is derived from an EMBL/GenBank/DDBJ whole genome shotgun (WGS) entry which is preliminary data.</text>
</comment>
<dbReference type="Pfam" id="PF00041">
    <property type="entry name" value="fn3"/>
    <property type="match status" value="2"/>
</dbReference>
<feature type="region of interest" description="Disordered" evidence="2">
    <location>
        <begin position="306"/>
        <end position="363"/>
    </location>
</feature>
<evidence type="ECO:0000313" key="5">
    <source>
        <dbReference type="Proteomes" id="UP000693946"/>
    </source>
</evidence>
<dbReference type="GO" id="GO:0031430">
    <property type="term" value="C:M band"/>
    <property type="evidence" value="ECO:0007669"/>
    <property type="project" value="TreeGrafter"/>
</dbReference>
<dbReference type="GO" id="GO:0045214">
    <property type="term" value="P:sarcomere organization"/>
    <property type="evidence" value="ECO:0007669"/>
    <property type="project" value="TreeGrafter"/>
</dbReference>
<gene>
    <name evidence="4" type="ORF">JOB18_042019</name>
</gene>
<dbReference type="Proteomes" id="UP000693946">
    <property type="component" value="Unassembled WGS sequence"/>
</dbReference>
<dbReference type="FunFam" id="2.60.40.10:FF:000222">
    <property type="entry name" value="Myomesin 1"/>
    <property type="match status" value="1"/>
</dbReference>
<dbReference type="SMART" id="SM00060">
    <property type="entry name" value="FN3"/>
    <property type="match status" value="2"/>
</dbReference>
<dbReference type="PROSITE" id="PS50853">
    <property type="entry name" value="FN3"/>
    <property type="match status" value="2"/>
</dbReference>
<dbReference type="GO" id="GO:0019900">
    <property type="term" value="F:kinase binding"/>
    <property type="evidence" value="ECO:0007669"/>
    <property type="project" value="TreeGrafter"/>
</dbReference>
<proteinExistence type="predicted"/>
<feature type="compositionally biased region" description="Basic and acidic residues" evidence="2">
    <location>
        <begin position="325"/>
        <end position="335"/>
    </location>
</feature>